<dbReference type="InterPro" id="IPR001279">
    <property type="entry name" value="Metallo-B-lactamas"/>
</dbReference>
<keyword evidence="4" id="KW-1185">Reference proteome</keyword>
<gene>
    <name evidence="3" type="ORF">DB88DRAFT_520378</name>
</gene>
<dbReference type="GO" id="GO:0050313">
    <property type="term" value="F:sulfur dioxygenase activity"/>
    <property type="evidence" value="ECO:0007669"/>
    <property type="project" value="InterPro"/>
</dbReference>
<protein>
    <submittedName>
        <fullName evidence="3">Metallo-hydrolase/oxidoreductase</fullName>
    </submittedName>
</protein>
<dbReference type="InterPro" id="IPR036866">
    <property type="entry name" value="RibonucZ/Hydroxyglut_hydro"/>
</dbReference>
<name>A0AAD9CX14_PAPLA</name>
<dbReference type="GO" id="GO:0070813">
    <property type="term" value="P:hydrogen sulfide metabolic process"/>
    <property type="evidence" value="ECO:0007669"/>
    <property type="project" value="TreeGrafter"/>
</dbReference>
<feature type="non-terminal residue" evidence="3">
    <location>
        <position position="293"/>
    </location>
</feature>
<evidence type="ECO:0000256" key="1">
    <source>
        <dbReference type="ARBA" id="ARBA00022723"/>
    </source>
</evidence>
<keyword evidence="1" id="KW-0479">Metal-binding</keyword>
<evidence type="ECO:0000259" key="2">
    <source>
        <dbReference type="SMART" id="SM00849"/>
    </source>
</evidence>
<organism evidence="3 4">
    <name type="scientific">Papiliotrema laurentii</name>
    <name type="common">Cryptococcus laurentii</name>
    <dbReference type="NCBI Taxonomy" id="5418"/>
    <lineage>
        <taxon>Eukaryota</taxon>
        <taxon>Fungi</taxon>
        <taxon>Dikarya</taxon>
        <taxon>Basidiomycota</taxon>
        <taxon>Agaricomycotina</taxon>
        <taxon>Tremellomycetes</taxon>
        <taxon>Tremellales</taxon>
        <taxon>Rhynchogastremaceae</taxon>
        <taxon>Papiliotrema</taxon>
    </lineage>
</organism>
<dbReference type="SUPFAM" id="SSF56281">
    <property type="entry name" value="Metallo-hydrolase/oxidoreductase"/>
    <property type="match status" value="1"/>
</dbReference>
<dbReference type="PANTHER" id="PTHR43084:SF1">
    <property type="entry name" value="PERSULFIDE DIOXYGENASE ETHE1, MITOCHONDRIAL"/>
    <property type="match status" value="1"/>
</dbReference>
<dbReference type="Gene3D" id="3.60.15.10">
    <property type="entry name" value="Ribonuclease Z/Hydroxyacylglutathione hydrolase-like"/>
    <property type="match status" value="1"/>
</dbReference>
<evidence type="ECO:0000313" key="4">
    <source>
        <dbReference type="Proteomes" id="UP001182556"/>
    </source>
</evidence>
<dbReference type="AlphaFoldDB" id="A0AAD9CX14"/>
<dbReference type="CDD" id="cd07724">
    <property type="entry name" value="POD-like_MBL-fold"/>
    <property type="match status" value="1"/>
</dbReference>
<feature type="domain" description="Metallo-beta-lactamase" evidence="2">
    <location>
        <begin position="14"/>
        <end position="208"/>
    </location>
</feature>
<dbReference type="Pfam" id="PF00753">
    <property type="entry name" value="Lactamase_B"/>
    <property type="match status" value="1"/>
</dbReference>
<proteinExistence type="predicted"/>
<dbReference type="Proteomes" id="UP001182556">
    <property type="component" value="Unassembled WGS sequence"/>
</dbReference>
<accession>A0AAD9CX14</accession>
<dbReference type="InterPro" id="IPR044528">
    <property type="entry name" value="POD-like_MBL-fold"/>
</dbReference>
<dbReference type="SMART" id="SM00849">
    <property type="entry name" value="Lactamase_B"/>
    <property type="match status" value="1"/>
</dbReference>
<dbReference type="PANTHER" id="PTHR43084">
    <property type="entry name" value="PERSULFIDE DIOXYGENASE ETHE1"/>
    <property type="match status" value="1"/>
</dbReference>
<comment type="caution">
    <text evidence="3">The sequence shown here is derived from an EMBL/GenBank/DDBJ whole genome shotgun (WGS) entry which is preliminary data.</text>
</comment>
<reference evidence="3" key="1">
    <citation type="submission" date="2023-02" db="EMBL/GenBank/DDBJ databases">
        <title>Identification and recombinant expression of a fungal hydrolase from Papiliotrema laurentii that hydrolyzes apple cutin and clears colloidal polyester polyurethane.</title>
        <authorList>
            <consortium name="DOE Joint Genome Institute"/>
            <person name="Roman V.A."/>
            <person name="Bojanowski C."/>
            <person name="Crable B.R."/>
            <person name="Wagner D.N."/>
            <person name="Hung C.S."/>
            <person name="Nadeau L.J."/>
            <person name="Schratz L."/>
            <person name="Haridas S."/>
            <person name="Pangilinan J."/>
            <person name="Lipzen A."/>
            <person name="Na H."/>
            <person name="Yan M."/>
            <person name="Ng V."/>
            <person name="Grigoriev I.V."/>
            <person name="Spatafora J.W."/>
            <person name="Barlow D."/>
            <person name="Biffinger J."/>
            <person name="Kelley-Loughnane N."/>
            <person name="Varaljay V.A."/>
            <person name="Crookes-Goodson W.J."/>
        </authorList>
    </citation>
    <scope>NUCLEOTIDE SEQUENCE</scope>
    <source>
        <strain evidence="3">5307AH</strain>
    </source>
</reference>
<dbReference type="GO" id="GO:0046872">
    <property type="term" value="F:metal ion binding"/>
    <property type="evidence" value="ECO:0007669"/>
    <property type="project" value="UniProtKB-KW"/>
</dbReference>
<dbReference type="GO" id="GO:0006749">
    <property type="term" value="P:glutathione metabolic process"/>
    <property type="evidence" value="ECO:0007669"/>
    <property type="project" value="InterPro"/>
</dbReference>
<sequence length="293" mass="31898">GSPLVHAFFDTPTSTWTFVVVDPNTKKAFIIDSVLDFDPASGHISTKSAQALAAFVHEKGYTVTRIMETHVHADHATGALALKQLKDQILPGRPPIFIGRKVSQVQQSFGPQYGFTTQDFENSYDGYLEDGGTLDLGEISVRTCGLPGHTPDSMGILIGDSLFAGDSIFLPDVGTARADFPGGSATDLYSSIQHILQLGGHVRVFSGHDYPVNREKSCMSLISDHVSFNKHVGNGTSEEDFRSMREARDATLGTPRLLHASLQINLRGGRIPPPDKEGRRFIRIPLTGDLRIL</sequence>
<dbReference type="InterPro" id="IPR051682">
    <property type="entry name" value="Mito_Persulfide_Diox"/>
</dbReference>
<evidence type="ECO:0000313" key="3">
    <source>
        <dbReference type="EMBL" id="KAK1920676.1"/>
    </source>
</evidence>
<dbReference type="EMBL" id="JAODAN010000014">
    <property type="protein sequence ID" value="KAK1920676.1"/>
    <property type="molecule type" value="Genomic_DNA"/>
</dbReference>